<dbReference type="GO" id="GO:0006435">
    <property type="term" value="P:threonyl-tRNA aminoacylation"/>
    <property type="evidence" value="ECO:0007669"/>
    <property type="project" value="TreeGrafter"/>
</dbReference>
<keyword evidence="3" id="KW-1185">Reference proteome</keyword>
<reference evidence="3" key="1">
    <citation type="submission" date="2011-08" db="EMBL/GenBank/DDBJ databases">
        <authorList>
            <person name="Rombauts S."/>
        </authorList>
    </citation>
    <scope>NUCLEOTIDE SEQUENCE</scope>
    <source>
        <strain evidence="3">London</strain>
    </source>
</reference>
<evidence type="ECO:0000313" key="3">
    <source>
        <dbReference type="Proteomes" id="UP000015104"/>
    </source>
</evidence>
<dbReference type="AlphaFoldDB" id="T1L623"/>
<proteinExistence type="predicted"/>
<name>T1L623_TETUR</name>
<dbReference type="InterPro" id="IPR045864">
    <property type="entry name" value="aa-tRNA-synth_II/BPL/LPL"/>
</dbReference>
<evidence type="ECO:0000256" key="1">
    <source>
        <dbReference type="ARBA" id="ARBA00022917"/>
    </source>
</evidence>
<dbReference type="STRING" id="32264.T1L623"/>
<keyword evidence="1" id="KW-0648">Protein biosynthesis</keyword>
<dbReference type="PANTHER" id="PTHR11451:SF46">
    <property type="entry name" value="THREONINE--TRNA LIGASE"/>
    <property type="match status" value="1"/>
</dbReference>
<sequence length="164" mass="20079">MSCARKKEETETERKDQARIEKFGLTKEQLLEIFNYNELMQWFWMNKSRPNHSLKVTKVKEFMESYPDTKQMKEWERFRERAAYRDHRKMGVAKDLFFMNSVADLHFFTPYGTHIYNNLFKFIRIKYHMRGFKEVISPSSDDQYQIFKEFDKDEEKNAQETDIP</sequence>
<protein>
    <submittedName>
        <fullName evidence="2">Uncharacterized protein</fullName>
    </submittedName>
</protein>
<evidence type="ECO:0000313" key="2">
    <source>
        <dbReference type="EnsemblMetazoa" id="tetur596g00020.1"/>
    </source>
</evidence>
<dbReference type="SUPFAM" id="SSF55681">
    <property type="entry name" value="Class II aaRS and biotin synthetases"/>
    <property type="match status" value="1"/>
</dbReference>
<dbReference type="PANTHER" id="PTHR11451">
    <property type="entry name" value="THREONINE-TRNA LIGASE"/>
    <property type="match status" value="1"/>
</dbReference>
<accession>T1L623</accession>
<dbReference type="GO" id="GO:0004829">
    <property type="term" value="F:threonine-tRNA ligase activity"/>
    <property type="evidence" value="ECO:0007669"/>
    <property type="project" value="TreeGrafter"/>
</dbReference>
<dbReference type="eggNOG" id="KOG1637">
    <property type="taxonomic scope" value="Eukaryota"/>
</dbReference>
<dbReference type="EnsemblMetazoa" id="tetur596g00020.1">
    <property type="protein sequence ID" value="tetur596g00020.1"/>
    <property type="gene ID" value="tetur596g00020"/>
</dbReference>
<reference evidence="2" key="2">
    <citation type="submission" date="2015-06" db="UniProtKB">
        <authorList>
            <consortium name="EnsemblMetazoa"/>
        </authorList>
    </citation>
    <scope>IDENTIFICATION</scope>
</reference>
<dbReference type="Proteomes" id="UP000015104">
    <property type="component" value="Unassembled WGS sequence"/>
</dbReference>
<dbReference type="EMBL" id="CAEY01001548">
    <property type="status" value="NOT_ANNOTATED_CDS"/>
    <property type="molecule type" value="Genomic_DNA"/>
</dbReference>
<dbReference type="GO" id="GO:0005739">
    <property type="term" value="C:mitochondrion"/>
    <property type="evidence" value="ECO:0007669"/>
    <property type="project" value="TreeGrafter"/>
</dbReference>
<organism evidence="2 3">
    <name type="scientific">Tetranychus urticae</name>
    <name type="common">Two-spotted spider mite</name>
    <dbReference type="NCBI Taxonomy" id="32264"/>
    <lineage>
        <taxon>Eukaryota</taxon>
        <taxon>Metazoa</taxon>
        <taxon>Ecdysozoa</taxon>
        <taxon>Arthropoda</taxon>
        <taxon>Chelicerata</taxon>
        <taxon>Arachnida</taxon>
        <taxon>Acari</taxon>
        <taxon>Acariformes</taxon>
        <taxon>Trombidiformes</taxon>
        <taxon>Prostigmata</taxon>
        <taxon>Eleutherengona</taxon>
        <taxon>Raphignathae</taxon>
        <taxon>Tetranychoidea</taxon>
        <taxon>Tetranychidae</taxon>
        <taxon>Tetranychus</taxon>
    </lineage>
</organism>
<dbReference type="HOGENOM" id="CLU_1621150_0_0_1"/>
<dbReference type="Gene3D" id="3.30.930.10">
    <property type="entry name" value="Bira Bifunctional Protein, Domain 2"/>
    <property type="match status" value="1"/>
</dbReference>